<dbReference type="EMBL" id="AYYK01000016">
    <property type="protein sequence ID" value="KRM78563.1"/>
    <property type="molecule type" value="Genomic_DNA"/>
</dbReference>
<evidence type="ECO:0000313" key="3">
    <source>
        <dbReference type="EMBL" id="KRM78563.1"/>
    </source>
</evidence>
<dbReference type="PANTHER" id="PTHR43172">
    <property type="entry name" value="ADENYLOSUCCINATE LYASE"/>
    <property type="match status" value="1"/>
</dbReference>
<evidence type="ECO:0000313" key="4">
    <source>
        <dbReference type="Proteomes" id="UP000051813"/>
    </source>
</evidence>
<dbReference type="GO" id="GO:0044208">
    <property type="term" value="P:'de novo' AMP biosynthetic process"/>
    <property type="evidence" value="ECO:0007669"/>
    <property type="project" value="TreeGrafter"/>
</dbReference>
<name>A0A0R2BSW7_9LACO</name>
<evidence type="ECO:0000259" key="2">
    <source>
        <dbReference type="Pfam" id="PF00206"/>
    </source>
</evidence>
<reference evidence="3 4" key="1">
    <citation type="journal article" date="2015" name="Genome Announc.">
        <title>Expanding the biotechnology potential of lactobacilli through comparative genomics of 213 strains and associated genera.</title>
        <authorList>
            <person name="Sun Z."/>
            <person name="Harris H.M."/>
            <person name="McCann A."/>
            <person name="Guo C."/>
            <person name="Argimon S."/>
            <person name="Zhang W."/>
            <person name="Yang X."/>
            <person name="Jeffery I.B."/>
            <person name="Cooney J.C."/>
            <person name="Kagawa T.F."/>
            <person name="Liu W."/>
            <person name="Song Y."/>
            <person name="Salvetti E."/>
            <person name="Wrobel A."/>
            <person name="Rasinkangas P."/>
            <person name="Parkhill J."/>
            <person name="Rea M.C."/>
            <person name="O'Sullivan O."/>
            <person name="Ritari J."/>
            <person name="Douillard F.P."/>
            <person name="Paul Ross R."/>
            <person name="Yang R."/>
            <person name="Briner A.E."/>
            <person name="Felis G.E."/>
            <person name="de Vos W.M."/>
            <person name="Barrangou R."/>
            <person name="Klaenhammer T.R."/>
            <person name="Caufield P.W."/>
            <person name="Cui Y."/>
            <person name="Zhang H."/>
            <person name="O'Toole P.W."/>
        </authorList>
    </citation>
    <scope>NUCLEOTIDE SEQUENCE [LARGE SCALE GENOMIC DNA]</scope>
    <source>
        <strain evidence="3 4">DSM 20335</strain>
    </source>
</reference>
<dbReference type="InterPro" id="IPR024083">
    <property type="entry name" value="Fumarase/histidase_N"/>
</dbReference>
<protein>
    <submittedName>
        <fullName evidence="3">Adenylosuccinate lyase</fullName>
    </submittedName>
</protein>
<dbReference type="Pfam" id="PF00206">
    <property type="entry name" value="Lyase_1"/>
    <property type="match status" value="1"/>
</dbReference>
<dbReference type="GO" id="GO:0004018">
    <property type="term" value="F:N6-(1,2-dicarboxyethyl)AMP AMP-lyase (fumarate-forming) activity"/>
    <property type="evidence" value="ECO:0007669"/>
    <property type="project" value="TreeGrafter"/>
</dbReference>
<sequence>MLERYSRPEMQQIWSLQNQYQSWLEVEVLACQAWSKVGEVPEADALKITENASFTTERVQELEKVTKHDVVAFTRAVSESLGAERKWVHFGLTSTDVVDYSSGLSFKASRRRFTGRFKRVISNY</sequence>
<organism evidence="3 4">
    <name type="scientific">Lapidilactobacillus dextrinicus DSM 20335</name>
    <dbReference type="NCBI Taxonomy" id="1423738"/>
    <lineage>
        <taxon>Bacteria</taxon>
        <taxon>Bacillati</taxon>
        <taxon>Bacillota</taxon>
        <taxon>Bacilli</taxon>
        <taxon>Lactobacillales</taxon>
        <taxon>Lactobacillaceae</taxon>
        <taxon>Lapidilactobacillus</taxon>
    </lineage>
</organism>
<dbReference type="InterPro" id="IPR022761">
    <property type="entry name" value="Fumarate_lyase_N"/>
</dbReference>
<accession>A0A0R2BSW7</accession>
<dbReference type="GO" id="GO:0005829">
    <property type="term" value="C:cytosol"/>
    <property type="evidence" value="ECO:0007669"/>
    <property type="project" value="TreeGrafter"/>
</dbReference>
<dbReference type="PANTHER" id="PTHR43172:SF1">
    <property type="entry name" value="ADENYLOSUCCINATE LYASE"/>
    <property type="match status" value="1"/>
</dbReference>
<dbReference type="SUPFAM" id="SSF48557">
    <property type="entry name" value="L-aspartase-like"/>
    <property type="match status" value="1"/>
</dbReference>
<dbReference type="GO" id="GO:0070626">
    <property type="term" value="F:(S)-2-(5-amino-1-(5-phospho-D-ribosyl)imidazole-4-carboxamido) succinate lyase (fumarate-forming) activity"/>
    <property type="evidence" value="ECO:0007669"/>
    <property type="project" value="TreeGrafter"/>
</dbReference>
<dbReference type="FunFam" id="1.10.275.10:FF:000006">
    <property type="entry name" value="Adenylosuccinate lyase"/>
    <property type="match status" value="1"/>
</dbReference>
<comment type="caution">
    <text evidence="3">The sequence shown here is derived from an EMBL/GenBank/DDBJ whole genome shotgun (WGS) entry which is preliminary data.</text>
</comment>
<gene>
    <name evidence="3" type="ORF">FC84_GL000822</name>
</gene>
<feature type="domain" description="Fumarate lyase N-terminal" evidence="2">
    <location>
        <begin position="7"/>
        <end position="110"/>
    </location>
</feature>
<dbReference type="Proteomes" id="UP000051813">
    <property type="component" value="Unassembled WGS sequence"/>
</dbReference>
<dbReference type="InterPro" id="IPR008948">
    <property type="entry name" value="L-Aspartase-like"/>
</dbReference>
<dbReference type="PATRIC" id="fig|1423738.3.peg.832"/>
<dbReference type="STRING" id="1423738.FC84_GL000822"/>
<evidence type="ECO:0000256" key="1">
    <source>
        <dbReference type="ARBA" id="ARBA00023239"/>
    </source>
</evidence>
<dbReference type="AlphaFoldDB" id="A0A0R2BSW7"/>
<dbReference type="Gene3D" id="1.10.275.10">
    <property type="entry name" value="Fumarase/aspartase (N-terminal domain)"/>
    <property type="match status" value="1"/>
</dbReference>
<keyword evidence="4" id="KW-1185">Reference proteome</keyword>
<keyword evidence="1 3" id="KW-0456">Lyase</keyword>
<proteinExistence type="predicted"/>